<reference evidence="5" key="1">
    <citation type="submission" date="2022-01" db="EMBL/GenBank/DDBJ databases">
        <title>Complete genome of Methanomicrobium antiquum DSM 21220.</title>
        <authorList>
            <person name="Chen S.-C."/>
            <person name="You Y.-T."/>
            <person name="Zhou Y.-Z."/>
            <person name="Lai M.-C."/>
        </authorList>
    </citation>
    <scope>NUCLEOTIDE SEQUENCE</scope>
    <source>
        <strain evidence="5">DSM 21220</strain>
    </source>
</reference>
<organism evidence="5 6">
    <name type="scientific">Methanomicrobium antiquum</name>
    <dbReference type="NCBI Taxonomy" id="487686"/>
    <lineage>
        <taxon>Archaea</taxon>
        <taxon>Methanobacteriati</taxon>
        <taxon>Methanobacteriota</taxon>
        <taxon>Stenosarchaea group</taxon>
        <taxon>Methanomicrobia</taxon>
        <taxon>Methanomicrobiales</taxon>
        <taxon>Methanomicrobiaceae</taxon>
        <taxon>Methanomicrobium</taxon>
    </lineage>
</organism>
<keyword evidence="6" id="KW-1185">Reference proteome</keyword>
<name>A0AAF0FMQ7_9EURY</name>
<comment type="similarity">
    <text evidence="1">Belongs to the TBP family.</text>
</comment>
<gene>
    <name evidence="5" type="ORF">L1994_02420</name>
</gene>
<evidence type="ECO:0000256" key="1">
    <source>
        <dbReference type="ARBA" id="ARBA00005560"/>
    </source>
</evidence>
<sequence length="173" mass="19267">MKITNVVATISLKGPLDLEKLQTGLPGSEKGKSHWLKYRLQPENKYVAFYKSGKFLLTGADIIENSDSLIERIIEKIHEAGLPAELKKFDICNIVCHDKIQINSSLEAIYEQFRSGEEVDCEYEPEQFPGMVCKTRGVTILLFSTGSLVCTGAKTVSEAEEAIYNFSNLLSSL</sequence>
<evidence type="ECO:0000256" key="2">
    <source>
        <dbReference type="ARBA" id="ARBA00022737"/>
    </source>
</evidence>
<dbReference type="Proteomes" id="UP001218895">
    <property type="component" value="Chromosome"/>
</dbReference>
<evidence type="ECO:0000313" key="5">
    <source>
        <dbReference type="EMBL" id="WFN37263.1"/>
    </source>
</evidence>
<dbReference type="RefSeq" id="WP_278100102.1">
    <property type="nucleotide sequence ID" value="NZ_CP091092.1"/>
</dbReference>
<accession>A0AAF0FMQ7</accession>
<dbReference type="GeneID" id="79949213"/>
<keyword evidence="4" id="KW-0804">Transcription</keyword>
<proteinExistence type="inferred from homology"/>
<dbReference type="InterPro" id="IPR000814">
    <property type="entry name" value="TBP"/>
</dbReference>
<keyword evidence="2" id="KW-0677">Repeat</keyword>
<protein>
    <recommendedName>
        <fullName evidence="7">TATA-box-binding protein</fullName>
    </recommendedName>
</protein>
<dbReference type="AlphaFoldDB" id="A0AAF0FMQ7"/>
<keyword evidence="3" id="KW-0238">DNA-binding</keyword>
<dbReference type="SUPFAM" id="SSF55945">
    <property type="entry name" value="TATA-box binding protein-like"/>
    <property type="match status" value="2"/>
</dbReference>
<dbReference type="PANTHER" id="PTHR10126">
    <property type="entry name" value="TATA-BOX BINDING PROTEIN"/>
    <property type="match status" value="1"/>
</dbReference>
<evidence type="ECO:0000256" key="3">
    <source>
        <dbReference type="ARBA" id="ARBA00023125"/>
    </source>
</evidence>
<dbReference type="Pfam" id="PF00352">
    <property type="entry name" value="TBP"/>
    <property type="match status" value="2"/>
</dbReference>
<evidence type="ECO:0000256" key="4">
    <source>
        <dbReference type="ARBA" id="ARBA00023163"/>
    </source>
</evidence>
<dbReference type="Gene3D" id="3.30.310.10">
    <property type="entry name" value="TATA-Binding Protein"/>
    <property type="match status" value="2"/>
</dbReference>
<evidence type="ECO:0008006" key="7">
    <source>
        <dbReference type="Google" id="ProtNLM"/>
    </source>
</evidence>
<dbReference type="InterPro" id="IPR012295">
    <property type="entry name" value="TBP_dom_sf"/>
</dbReference>
<dbReference type="KEGG" id="manq:L1994_02420"/>
<dbReference type="GO" id="GO:0006352">
    <property type="term" value="P:DNA-templated transcription initiation"/>
    <property type="evidence" value="ECO:0007669"/>
    <property type="project" value="InterPro"/>
</dbReference>
<dbReference type="PRINTS" id="PR00686">
    <property type="entry name" value="TIFACTORIID"/>
</dbReference>
<dbReference type="GO" id="GO:0003677">
    <property type="term" value="F:DNA binding"/>
    <property type="evidence" value="ECO:0007669"/>
    <property type="project" value="UniProtKB-KW"/>
</dbReference>
<dbReference type="EMBL" id="CP091092">
    <property type="protein sequence ID" value="WFN37263.1"/>
    <property type="molecule type" value="Genomic_DNA"/>
</dbReference>
<evidence type="ECO:0000313" key="6">
    <source>
        <dbReference type="Proteomes" id="UP001218895"/>
    </source>
</evidence>